<dbReference type="Gene3D" id="3.40.630.30">
    <property type="match status" value="1"/>
</dbReference>
<comment type="pathway">
    <text evidence="1 8">Amine and polyamine biosynthesis; ectoine biosynthesis; L-ectoine from L-aspartate 4-semialdehyde: step 2/3.</text>
</comment>
<evidence type="ECO:0000256" key="7">
    <source>
        <dbReference type="ARBA" id="ARBA00048924"/>
    </source>
</evidence>
<dbReference type="InterPro" id="IPR012772">
    <property type="entry name" value="Ectoine_EctA"/>
</dbReference>
<dbReference type="EMBL" id="JMIU01000001">
    <property type="protein sequence ID" value="KDN95927.1"/>
    <property type="molecule type" value="Genomic_DNA"/>
</dbReference>
<dbReference type="GO" id="GO:0033816">
    <property type="term" value="F:diaminobutyrate acetyltransferase activity"/>
    <property type="evidence" value="ECO:0007669"/>
    <property type="project" value="UniProtKB-EC"/>
</dbReference>
<dbReference type="Pfam" id="PF00583">
    <property type="entry name" value="Acetyltransf_1"/>
    <property type="match status" value="1"/>
</dbReference>
<evidence type="ECO:0000313" key="11">
    <source>
        <dbReference type="EMBL" id="KDN95927.1"/>
    </source>
</evidence>
<dbReference type="GO" id="GO:0019491">
    <property type="term" value="P:ectoine biosynthetic process"/>
    <property type="evidence" value="ECO:0007669"/>
    <property type="project" value="UniProtKB-UniPathway"/>
</dbReference>
<keyword evidence="6 8" id="KW-0012">Acyltransferase</keyword>
<evidence type="ECO:0000256" key="3">
    <source>
        <dbReference type="ARBA" id="ARBA00012355"/>
    </source>
</evidence>
<feature type="compositionally biased region" description="Polar residues" evidence="9">
    <location>
        <begin position="1"/>
        <end position="10"/>
    </location>
</feature>
<accession>A0A066ZQY2</accession>
<dbReference type="AlphaFoldDB" id="A0A066ZQY2"/>
<dbReference type="InterPro" id="IPR016181">
    <property type="entry name" value="Acyl_CoA_acyltransferase"/>
</dbReference>
<name>A0A066ZQY2_HYDMR</name>
<dbReference type="EC" id="2.3.1.178" evidence="3 8"/>
<evidence type="ECO:0000256" key="5">
    <source>
        <dbReference type="ARBA" id="ARBA00022679"/>
    </source>
</evidence>
<protein>
    <recommendedName>
        <fullName evidence="4 8">L-2,4-diaminobutyric acid acetyltransferase</fullName>
        <shortName evidence="8">DABA acetyltransferase</shortName>
        <ecNumber evidence="3 8">2.3.1.178</ecNumber>
    </recommendedName>
</protein>
<comment type="similarity">
    <text evidence="2 8">Belongs to the acetyltransferase family. EctA subfamily.</text>
</comment>
<dbReference type="Proteomes" id="UP000027341">
    <property type="component" value="Unassembled WGS sequence"/>
</dbReference>
<evidence type="ECO:0000256" key="1">
    <source>
        <dbReference type="ARBA" id="ARBA00004978"/>
    </source>
</evidence>
<proteinExistence type="inferred from homology"/>
<dbReference type="NCBIfam" id="TIGR02406">
    <property type="entry name" value="ectoine_EctA"/>
    <property type="match status" value="1"/>
</dbReference>
<evidence type="ECO:0000313" key="12">
    <source>
        <dbReference type="Proteomes" id="UP000027341"/>
    </source>
</evidence>
<evidence type="ECO:0000256" key="8">
    <source>
        <dbReference type="RuleBase" id="RU365045"/>
    </source>
</evidence>
<evidence type="ECO:0000256" key="2">
    <source>
        <dbReference type="ARBA" id="ARBA00010712"/>
    </source>
</evidence>
<comment type="function">
    <text evidence="8">Catalyzes the acetylation of L-2,4-diaminobutyrate (DABA) to gamma-N-acetyl-alpha,gamma-diaminobutyric acid (ADABA) with acetyl coenzyme A.</text>
</comment>
<dbReference type="RefSeq" id="WP_029911020.1">
    <property type="nucleotide sequence ID" value="NZ_AP020335.1"/>
</dbReference>
<organism evidence="11 12">
    <name type="scientific">Hydrogenovibrio marinus</name>
    <dbReference type="NCBI Taxonomy" id="28885"/>
    <lineage>
        <taxon>Bacteria</taxon>
        <taxon>Pseudomonadati</taxon>
        <taxon>Pseudomonadota</taxon>
        <taxon>Gammaproteobacteria</taxon>
        <taxon>Thiotrichales</taxon>
        <taxon>Piscirickettsiaceae</taxon>
        <taxon>Hydrogenovibrio</taxon>
    </lineage>
</organism>
<dbReference type="STRING" id="28885.EI16_06460"/>
<keyword evidence="12" id="KW-1185">Reference proteome</keyword>
<dbReference type="PANTHER" id="PTHR43072">
    <property type="entry name" value="N-ACETYLTRANSFERASE"/>
    <property type="match status" value="1"/>
</dbReference>
<dbReference type="CDD" id="cd04301">
    <property type="entry name" value="NAT_SF"/>
    <property type="match status" value="1"/>
</dbReference>
<reference evidence="11 12" key="1">
    <citation type="submission" date="2014-04" db="EMBL/GenBank/DDBJ databases">
        <title>Draft genome sequence of Hydrogenovibrio marinus MH-110, a model organism for aerobic H2 metabolism.</title>
        <authorList>
            <person name="Cha H.J."/>
            <person name="Jo B.H."/>
            <person name="Hwang B.H."/>
        </authorList>
    </citation>
    <scope>NUCLEOTIDE SEQUENCE [LARGE SCALE GENOMIC DNA]</scope>
    <source>
        <strain evidence="11 12">MH-110</strain>
    </source>
</reference>
<evidence type="ECO:0000256" key="4">
    <source>
        <dbReference type="ARBA" id="ARBA00017935"/>
    </source>
</evidence>
<keyword evidence="5 8" id="KW-0808">Transferase</keyword>
<comment type="catalytic activity">
    <reaction evidence="7 8">
        <text>L-2,4-diaminobutanoate + acetyl-CoA = (2S)-4-acetamido-2-aminobutanoate + CoA + H(+)</text>
        <dbReference type="Rhea" id="RHEA:16901"/>
        <dbReference type="ChEBI" id="CHEBI:15378"/>
        <dbReference type="ChEBI" id="CHEBI:57287"/>
        <dbReference type="ChEBI" id="CHEBI:57288"/>
        <dbReference type="ChEBI" id="CHEBI:58761"/>
        <dbReference type="ChEBI" id="CHEBI:58929"/>
        <dbReference type="EC" id="2.3.1.178"/>
    </reaction>
</comment>
<feature type="region of interest" description="Disordered" evidence="9">
    <location>
        <begin position="1"/>
        <end position="20"/>
    </location>
</feature>
<evidence type="ECO:0000259" key="10">
    <source>
        <dbReference type="PROSITE" id="PS51186"/>
    </source>
</evidence>
<evidence type="ECO:0000256" key="9">
    <source>
        <dbReference type="SAM" id="MobiDB-lite"/>
    </source>
</evidence>
<dbReference type="SUPFAM" id="SSF55729">
    <property type="entry name" value="Acyl-CoA N-acyltransferases (Nat)"/>
    <property type="match status" value="1"/>
</dbReference>
<comment type="caution">
    <text evidence="11">The sequence shown here is derived from an EMBL/GenBank/DDBJ whole genome shotgun (WGS) entry which is preliminary data.</text>
</comment>
<sequence>MESHTETFNSHKTKPKPDIQFRKPTLADGEAIYRLIERCPPLDLNSSYLYFLQASHFADTCVVAEMDGELVGFVSAYYLPEEPRSLFVWQIAVDEIARGQGLAKRLIRQLLANQSKSYVTEILCTISPSNKASQALFNGFANDEGLKVVVEPFLTEAHFSSLGHEAEELYRLAAPKHQNLFAYWR</sequence>
<evidence type="ECO:0000256" key="6">
    <source>
        <dbReference type="ARBA" id="ARBA00023315"/>
    </source>
</evidence>
<gene>
    <name evidence="8" type="primary">ectA</name>
    <name evidence="11" type="ORF">EI16_06460</name>
</gene>
<dbReference type="PROSITE" id="PS51186">
    <property type="entry name" value="GNAT"/>
    <property type="match status" value="1"/>
</dbReference>
<dbReference type="UniPathway" id="UPA00067">
    <property type="reaction ID" value="UER00122"/>
</dbReference>
<feature type="domain" description="N-acetyltransferase" evidence="10">
    <location>
        <begin position="19"/>
        <end position="185"/>
    </location>
</feature>
<dbReference type="InterPro" id="IPR000182">
    <property type="entry name" value="GNAT_dom"/>
</dbReference>